<feature type="compositionally biased region" description="Polar residues" evidence="1">
    <location>
        <begin position="8"/>
        <end position="19"/>
    </location>
</feature>
<reference evidence="2 3" key="1">
    <citation type="submission" date="2019-09" db="EMBL/GenBank/DDBJ databases">
        <authorList>
            <person name="Chandra G."/>
            <person name="Truman W A."/>
        </authorList>
    </citation>
    <scope>NUCLEOTIDE SEQUENCE [LARGE SCALE GENOMIC DNA]</scope>
    <source>
        <strain evidence="2">PS925</strain>
    </source>
</reference>
<protein>
    <submittedName>
        <fullName evidence="2">Uncharacterized protein</fullName>
    </submittedName>
</protein>
<evidence type="ECO:0000256" key="1">
    <source>
        <dbReference type="SAM" id="MobiDB-lite"/>
    </source>
</evidence>
<name>A0A5E7UJE1_PSEFL</name>
<evidence type="ECO:0000313" key="2">
    <source>
        <dbReference type="EMBL" id="VVQ10509.1"/>
    </source>
</evidence>
<organism evidence="2 3">
    <name type="scientific">Pseudomonas fluorescens</name>
    <dbReference type="NCBI Taxonomy" id="294"/>
    <lineage>
        <taxon>Bacteria</taxon>
        <taxon>Pseudomonadati</taxon>
        <taxon>Pseudomonadota</taxon>
        <taxon>Gammaproteobacteria</taxon>
        <taxon>Pseudomonadales</taxon>
        <taxon>Pseudomonadaceae</taxon>
        <taxon>Pseudomonas</taxon>
    </lineage>
</organism>
<sequence>MSIVRKPGTTSPTKRNPVNATPLRKRSGSSPSGDGTPVKIYRSDTDPANQETGAHFPAVTIAPLHSAQIRPVSAQVKTLERYSLRAPANLPAANAQGLRVYKNRKYVDIAPGEIVLVRETGTVGEYRASLVSESAALGPALFLDPRSKIWTLERPQPLTGPGKVIDIDIDELIGEVRREHAQKNRVHTGSDDSFEYTAAQEGALVARGLKQFSPEQVAIIRSELKAVENIFADASHAIALKYREADAVYDSFFGTGHLNVAQRFSDSVARGLAVSREYQGVWGAEKILGVDAHSNSAAWMYKSDFHGRLFINRKYMQRGTLSLSLGHEMLHTNRIDRFQAIGPNAADYFYLDGRLGRLLVRDSLAMYDVPERGVSEAIMRGGLTVDYLNAFSDDHDAFLFAVSDYLGSGDDLQLQAAVDAFNASPPLRAQLAVNNADSLICAAKALQVLHQNKSEYSWLDSLIEDQDRRPSNSVV</sequence>
<dbReference type="AlphaFoldDB" id="A0A5E7UJE1"/>
<evidence type="ECO:0000313" key="3">
    <source>
        <dbReference type="Proteomes" id="UP000412311"/>
    </source>
</evidence>
<gene>
    <name evidence="2" type="ORF">PS925_03398</name>
</gene>
<dbReference type="Proteomes" id="UP000412311">
    <property type="component" value="Unassembled WGS sequence"/>
</dbReference>
<accession>A0A5E7UJE1</accession>
<dbReference type="RefSeq" id="WP_224793267.1">
    <property type="nucleotide sequence ID" value="NZ_CABVJG010000009.1"/>
</dbReference>
<feature type="region of interest" description="Disordered" evidence="1">
    <location>
        <begin position="1"/>
        <end position="52"/>
    </location>
</feature>
<dbReference type="EMBL" id="CABVJG010000009">
    <property type="protein sequence ID" value="VVQ10509.1"/>
    <property type="molecule type" value="Genomic_DNA"/>
</dbReference>
<proteinExistence type="predicted"/>